<dbReference type="PANTHER" id="PTHR34567">
    <property type="entry name" value="FK506-BINDING-LIKE PROTEIN"/>
    <property type="match status" value="1"/>
</dbReference>
<evidence type="ECO:0000313" key="2">
    <source>
        <dbReference type="Proteomes" id="UP001515500"/>
    </source>
</evidence>
<dbReference type="Proteomes" id="UP001515500">
    <property type="component" value="Chromosome 2"/>
</dbReference>
<dbReference type="PANTHER" id="PTHR34567:SF3">
    <property type="entry name" value="FK506-BINDING-LIKE PROTEIN"/>
    <property type="match status" value="1"/>
</dbReference>
<evidence type="ECO:0000313" key="3">
    <source>
        <dbReference type="RefSeq" id="XP_039135803.1"/>
    </source>
</evidence>
<protein>
    <submittedName>
        <fullName evidence="3">Uncharacterized protein LOC120273236</fullName>
    </submittedName>
</protein>
<dbReference type="RefSeq" id="XP_039135803.1">
    <property type="nucleotide sequence ID" value="XM_039279869.1"/>
</dbReference>
<proteinExistence type="predicted"/>
<evidence type="ECO:0000256" key="1">
    <source>
        <dbReference type="SAM" id="MobiDB-lite"/>
    </source>
</evidence>
<dbReference type="AlphaFoldDB" id="A0AB40C7N4"/>
<name>A0AB40C7N4_DIOCR</name>
<organism evidence="2 3">
    <name type="scientific">Dioscorea cayennensis subsp. rotundata</name>
    <name type="common">White Guinea yam</name>
    <name type="synonym">Dioscorea rotundata</name>
    <dbReference type="NCBI Taxonomy" id="55577"/>
    <lineage>
        <taxon>Eukaryota</taxon>
        <taxon>Viridiplantae</taxon>
        <taxon>Streptophyta</taxon>
        <taxon>Embryophyta</taxon>
        <taxon>Tracheophyta</taxon>
        <taxon>Spermatophyta</taxon>
        <taxon>Magnoliopsida</taxon>
        <taxon>Liliopsida</taxon>
        <taxon>Dioscoreales</taxon>
        <taxon>Dioscoreaceae</taxon>
        <taxon>Dioscorea</taxon>
    </lineage>
</organism>
<gene>
    <name evidence="3" type="primary">LOC120273236</name>
</gene>
<sequence>MRVARRGGGGAKEEDEKRRKGNGGFLYGYAPPSDPSSESVLKRWMESQMAEWRRVGLPRRSSGGYTRPPKNSRPPPQLGFWNVDVPSWEKQFFINECPVTWEQLSYVKQSMSLYKNVQNWDDSAASEAFQNAKFRYWATINNCQSNIPLPDPDIYIDKVNYDVVIDPEIVADLYIEPEQLTPAESSFDYMNVPIVPTGWDDTGVPLPTNGLTAEHLSRIGIISTGWDEAKNDSGQDAKPFNAWNATSQEVTYDYSSKRNTGDCWGDANVNNRRWENEWKFEPHGNSNNDMGKFGRNRDGGGWFGSRKTASRFKTDNNLTNRGWRNFRGKQSRIESIDDSELTVYAGRPTNLLRKSTPCGPVN</sequence>
<keyword evidence="2" id="KW-1185">Reference proteome</keyword>
<feature type="region of interest" description="Disordered" evidence="1">
    <location>
        <begin position="58"/>
        <end position="77"/>
    </location>
</feature>
<feature type="compositionally biased region" description="Gly residues" evidence="1">
    <location>
        <begin position="1"/>
        <end position="10"/>
    </location>
</feature>
<dbReference type="GeneID" id="120273236"/>
<reference evidence="3" key="1">
    <citation type="submission" date="2025-08" db="UniProtKB">
        <authorList>
            <consortium name="RefSeq"/>
        </authorList>
    </citation>
    <scope>IDENTIFICATION</scope>
</reference>
<accession>A0AB40C7N4</accession>
<feature type="region of interest" description="Disordered" evidence="1">
    <location>
        <begin position="1"/>
        <end position="38"/>
    </location>
</feature>